<comment type="caution">
    <text evidence="3">The sequence shown here is derived from an EMBL/GenBank/DDBJ whole genome shotgun (WGS) entry which is preliminary data.</text>
</comment>
<name>A0AAP0K353_9MAGN</name>
<dbReference type="SUPFAM" id="SSF50156">
    <property type="entry name" value="PDZ domain-like"/>
    <property type="match status" value="1"/>
</dbReference>
<dbReference type="InterPro" id="IPR024934">
    <property type="entry name" value="Rubredoxin-like_dom"/>
</dbReference>
<protein>
    <recommendedName>
        <fullName evidence="5">Rubredoxin-like domain-containing protein</fullName>
    </recommendedName>
</protein>
<dbReference type="PROSITE" id="PS50903">
    <property type="entry name" value="RUBREDOXIN_LIKE"/>
    <property type="match status" value="1"/>
</dbReference>
<accession>A0AAP0K353</accession>
<feature type="domain" description="Rubredoxin-like" evidence="2">
    <location>
        <begin position="169"/>
        <end position="209"/>
    </location>
</feature>
<dbReference type="Proteomes" id="UP001417504">
    <property type="component" value="Unassembled WGS sequence"/>
</dbReference>
<dbReference type="GO" id="GO:0005506">
    <property type="term" value="F:iron ion binding"/>
    <property type="evidence" value="ECO:0007669"/>
    <property type="project" value="InterPro"/>
</dbReference>
<organism evidence="3 4">
    <name type="scientific">Stephania japonica</name>
    <dbReference type="NCBI Taxonomy" id="461633"/>
    <lineage>
        <taxon>Eukaryota</taxon>
        <taxon>Viridiplantae</taxon>
        <taxon>Streptophyta</taxon>
        <taxon>Embryophyta</taxon>
        <taxon>Tracheophyta</taxon>
        <taxon>Spermatophyta</taxon>
        <taxon>Magnoliopsida</taxon>
        <taxon>Ranunculales</taxon>
        <taxon>Menispermaceae</taxon>
        <taxon>Menispermoideae</taxon>
        <taxon>Cissampelideae</taxon>
        <taxon>Stephania</taxon>
    </lineage>
</organism>
<evidence type="ECO:0000259" key="1">
    <source>
        <dbReference type="PROSITE" id="PS50106"/>
    </source>
</evidence>
<reference evidence="3 4" key="1">
    <citation type="submission" date="2024-01" db="EMBL/GenBank/DDBJ databases">
        <title>Genome assemblies of Stephania.</title>
        <authorList>
            <person name="Yang L."/>
        </authorList>
    </citation>
    <scope>NUCLEOTIDE SEQUENCE [LARGE SCALE GENOMIC DNA]</scope>
    <source>
        <strain evidence="3">QJT</strain>
        <tissue evidence="3">Leaf</tissue>
    </source>
</reference>
<dbReference type="PANTHER" id="PTHR47661">
    <property type="entry name" value="PHOSPHOGLUCAN PHOSPHATASE LSF1, CHLOROPLASTIC"/>
    <property type="match status" value="1"/>
</dbReference>
<dbReference type="InterPro" id="IPR001478">
    <property type="entry name" value="PDZ"/>
</dbReference>
<sequence>MSTTSTAVVAGASASTISISNHHPLKNTSSVSPTFHNQKTSFQGVTLQDAERGLPNSLIAEANGTCLGIKTKRRVGGLEIRARTAGASKSIEVEVDKPLGLVLGQKPGGGVVITGVDSGGNAARAGLKAGDQVLYTSSFFGDELWPADKLGFTKTAIQAKPDSVYFVARATHICLDCGFIYTLQKPFEEQPENYVCPQCQAPKKRFAGYDVNTGKAVGGTLPPIGVILAKDIQVTAIATELMVAMAVTWLSPTKELKKEIKGKEWVARSPFVGNLEMARNKA</sequence>
<dbReference type="EMBL" id="JBBNAE010000002">
    <property type="protein sequence ID" value="KAK9144183.1"/>
    <property type="molecule type" value="Genomic_DNA"/>
</dbReference>
<dbReference type="Gene3D" id="2.30.42.10">
    <property type="match status" value="1"/>
</dbReference>
<keyword evidence="4" id="KW-1185">Reference proteome</keyword>
<dbReference type="AlphaFoldDB" id="A0AAP0K353"/>
<dbReference type="Gene3D" id="2.20.28.10">
    <property type="match status" value="1"/>
</dbReference>
<dbReference type="SUPFAM" id="SSF57802">
    <property type="entry name" value="Rubredoxin-like"/>
    <property type="match status" value="1"/>
</dbReference>
<evidence type="ECO:0000259" key="2">
    <source>
        <dbReference type="PROSITE" id="PS50903"/>
    </source>
</evidence>
<proteinExistence type="predicted"/>
<dbReference type="InterPro" id="IPR036034">
    <property type="entry name" value="PDZ_sf"/>
</dbReference>
<evidence type="ECO:0008006" key="5">
    <source>
        <dbReference type="Google" id="ProtNLM"/>
    </source>
</evidence>
<feature type="domain" description="PDZ" evidence="1">
    <location>
        <begin position="77"/>
        <end position="134"/>
    </location>
</feature>
<dbReference type="PANTHER" id="PTHR47661:SF4">
    <property type="entry name" value="OS08G0162600 PROTEIN"/>
    <property type="match status" value="1"/>
</dbReference>
<gene>
    <name evidence="3" type="ORF">Sjap_004086</name>
</gene>
<evidence type="ECO:0000313" key="4">
    <source>
        <dbReference type="Proteomes" id="UP001417504"/>
    </source>
</evidence>
<dbReference type="PROSITE" id="PS50106">
    <property type="entry name" value="PDZ"/>
    <property type="match status" value="1"/>
</dbReference>
<evidence type="ECO:0000313" key="3">
    <source>
        <dbReference type="EMBL" id="KAK9144183.1"/>
    </source>
</evidence>